<dbReference type="OrthoDB" id="655540at2759"/>
<dbReference type="AlphaFoldDB" id="A0A8S0RVB8"/>
<evidence type="ECO:0000256" key="6">
    <source>
        <dbReference type="SAM" id="Phobius"/>
    </source>
</evidence>
<dbReference type="GO" id="GO:0015179">
    <property type="term" value="F:L-amino acid transmembrane transporter activity"/>
    <property type="evidence" value="ECO:0007669"/>
    <property type="project" value="TreeGrafter"/>
</dbReference>
<keyword evidence="2 6" id="KW-0812">Transmembrane</keyword>
<evidence type="ECO:0000256" key="2">
    <source>
        <dbReference type="ARBA" id="ARBA00022692"/>
    </source>
</evidence>
<proteinExistence type="predicted"/>
<comment type="caution">
    <text evidence="8">The sequence shown here is derived from an EMBL/GenBank/DDBJ whole genome shotgun (WGS) entry which is preliminary data.</text>
</comment>
<dbReference type="InterPro" id="IPR013057">
    <property type="entry name" value="AA_transpt_TM"/>
</dbReference>
<feature type="transmembrane region" description="Helical" evidence="6">
    <location>
        <begin position="159"/>
        <end position="181"/>
    </location>
</feature>
<evidence type="ECO:0000256" key="5">
    <source>
        <dbReference type="ARBA" id="ARBA00023136"/>
    </source>
</evidence>
<evidence type="ECO:0000313" key="9">
    <source>
        <dbReference type="Proteomes" id="UP000594638"/>
    </source>
</evidence>
<dbReference type="Gramene" id="OE9A049627T1">
    <property type="protein sequence ID" value="OE9A049627C1"/>
    <property type="gene ID" value="OE9A049627"/>
</dbReference>
<evidence type="ECO:0000256" key="1">
    <source>
        <dbReference type="ARBA" id="ARBA00004141"/>
    </source>
</evidence>
<feature type="transmembrane region" description="Helical" evidence="6">
    <location>
        <begin position="278"/>
        <end position="299"/>
    </location>
</feature>
<feature type="transmembrane region" description="Helical" evidence="6">
    <location>
        <begin position="201"/>
        <end position="222"/>
    </location>
</feature>
<dbReference type="Pfam" id="PF01490">
    <property type="entry name" value="Aa_trans"/>
    <property type="match status" value="1"/>
</dbReference>
<feature type="transmembrane region" description="Helical" evidence="6">
    <location>
        <begin position="234"/>
        <end position="258"/>
    </location>
</feature>
<keyword evidence="4 6" id="KW-1133">Transmembrane helix</keyword>
<protein>
    <submittedName>
        <fullName evidence="8">Vacuolar amino acid transporter 1-like</fullName>
    </submittedName>
</protein>
<dbReference type="GO" id="GO:0005774">
    <property type="term" value="C:vacuolar membrane"/>
    <property type="evidence" value="ECO:0007669"/>
    <property type="project" value="TreeGrafter"/>
</dbReference>
<reference evidence="8 9" key="1">
    <citation type="submission" date="2019-12" db="EMBL/GenBank/DDBJ databases">
        <authorList>
            <person name="Alioto T."/>
            <person name="Alioto T."/>
            <person name="Gomez Garrido J."/>
        </authorList>
    </citation>
    <scope>NUCLEOTIDE SEQUENCE [LARGE SCALE GENOMIC DNA]</scope>
</reference>
<dbReference type="PANTHER" id="PTHR22950:SF698">
    <property type="entry name" value="AMINO ACID TRANSPORTER TRANSMEMBRANE DOMAIN-CONTAINING PROTEIN"/>
    <property type="match status" value="1"/>
</dbReference>
<feature type="domain" description="Amino acid transporter transmembrane" evidence="7">
    <location>
        <begin position="16"/>
        <end position="400"/>
    </location>
</feature>
<dbReference type="Proteomes" id="UP000594638">
    <property type="component" value="Unassembled WGS sequence"/>
</dbReference>
<feature type="transmembrane region" description="Helical" evidence="6">
    <location>
        <begin position="320"/>
        <end position="340"/>
    </location>
</feature>
<keyword evidence="3" id="KW-0029">Amino-acid transport</keyword>
<sequence>MESNNQPQEPLQPREGTTLVRTCFNGINALTGIGILSIPYALSQGGWLCLILLFLIAILCFYTGLLLKRCMDVNSQIKTYPDIGHLAFGNKGRVIISTFMYLELFLLAVEFLILEGDNLHKLFPNVHLHIFGKNIGGKHVFVVLSALVMLPTTWLNLSFLAYVSVGGILASIILVGSVFSVGTFEGIGFKERGVLWRWNGLPTAISLYTFCYCGHAVFPTLCSSMKNRSKFPKVLLICFTLSTINYGTMAILGYAMYGGNLMSQVTLNLPMKSISSKIAIYTTLINPVTKYAIIVSPIASALDEALSSHSSKLARRPARLIIKTVLVISTTVVALVIPFFGSIMAFIGSFLSVSGSILIPCLCYLKIDKTSRRFGTELIIIVVILVLGFFVAVMGTYMSVRDILKNANTK</sequence>
<feature type="transmembrane region" description="Helical" evidence="6">
    <location>
        <begin position="377"/>
        <end position="400"/>
    </location>
</feature>
<feature type="transmembrane region" description="Helical" evidence="6">
    <location>
        <begin position="346"/>
        <end position="365"/>
    </location>
</feature>
<feature type="transmembrane region" description="Helical" evidence="6">
    <location>
        <begin position="134"/>
        <end position="152"/>
    </location>
</feature>
<dbReference type="EMBL" id="CACTIH010003712">
    <property type="protein sequence ID" value="CAA2982976.1"/>
    <property type="molecule type" value="Genomic_DNA"/>
</dbReference>
<comment type="subcellular location">
    <subcellularLocation>
        <location evidence="1">Membrane</location>
        <topology evidence="1">Multi-pass membrane protein</topology>
    </subcellularLocation>
</comment>
<organism evidence="8 9">
    <name type="scientific">Olea europaea subsp. europaea</name>
    <dbReference type="NCBI Taxonomy" id="158383"/>
    <lineage>
        <taxon>Eukaryota</taxon>
        <taxon>Viridiplantae</taxon>
        <taxon>Streptophyta</taxon>
        <taxon>Embryophyta</taxon>
        <taxon>Tracheophyta</taxon>
        <taxon>Spermatophyta</taxon>
        <taxon>Magnoliopsida</taxon>
        <taxon>eudicotyledons</taxon>
        <taxon>Gunneridae</taxon>
        <taxon>Pentapetalae</taxon>
        <taxon>asterids</taxon>
        <taxon>lamiids</taxon>
        <taxon>Lamiales</taxon>
        <taxon>Oleaceae</taxon>
        <taxon>Oleeae</taxon>
        <taxon>Olea</taxon>
    </lineage>
</organism>
<evidence type="ECO:0000313" key="8">
    <source>
        <dbReference type="EMBL" id="CAA2982976.1"/>
    </source>
</evidence>
<feature type="transmembrane region" description="Helical" evidence="6">
    <location>
        <begin position="94"/>
        <end position="114"/>
    </location>
</feature>
<evidence type="ECO:0000259" key="7">
    <source>
        <dbReference type="Pfam" id="PF01490"/>
    </source>
</evidence>
<evidence type="ECO:0000256" key="4">
    <source>
        <dbReference type="ARBA" id="ARBA00022989"/>
    </source>
</evidence>
<feature type="transmembrane region" description="Helical" evidence="6">
    <location>
        <begin position="45"/>
        <end position="67"/>
    </location>
</feature>
<accession>A0A8S0RVB8</accession>
<keyword evidence="9" id="KW-1185">Reference proteome</keyword>
<name>A0A8S0RVB8_OLEEU</name>
<dbReference type="PANTHER" id="PTHR22950">
    <property type="entry name" value="AMINO ACID TRANSPORTER"/>
    <property type="match status" value="1"/>
</dbReference>
<keyword evidence="5 6" id="KW-0472">Membrane</keyword>
<gene>
    <name evidence="8" type="ORF">OLEA9_A049627</name>
</gene>
<keyword evidence="3" id="KW-0813">Transport</keyword>
<evidence type="ECO:0000256" key="3">
    <source>
        <dbReference type="ARBA" id="ARBA00022970"/>
    </source>
</evidence>